<comment type="similarity">
    <text evidence="5 6">Belongs to the FtsA/MreB family.</text>
</comment>
<dbReference type="Pfam" id="PF06723">
    <property type="entry name" value="MreB_Mbl"/>
    <property type="match status" value="1"/>
</dbReference>
<accession>A0A0A8K2C8</accession>
<dbReference type="InterPro" id="IPR004753">
    <property type="entry name" value="MreB"/>
</dbReference>
<evidence type="ECO:0000256" key="4">
    <source>
        <dbReference type="ARBA" id="ARBA00022960"/>
    </source>
</evidence>
<evidence type="ECO:0000256" key="1">
    <source>
        <dbReference type="ARBA" id="ARBA00022490"/>
    </source>
</evidence>
<evidence type="ECO:0000256" key="6">
    <source>
        <dbReference type="HAMAP-Rule" id="MF_02207"/>
    </source>
</evidence>
<dbReference type="CDD" id="cd10225">
    <property type="entry name" value="ASKHA_NBD_MreB-like"/>
    <property type="match status" value="1"/>
</dbReference>
<dbReference type="GO" id="GO:0005524">
    <property type="term" value="F:ATP binding"/>
    <property type="evidence" value="ECO:0007669"/>
    <property type="project" value="UniProtKB-KW"/>
</dbReference>
<proteinExistence type="inferred from homology"/>
<keyword evidence="8" id="KW-1185">Reference proteome</keyword>
<name>A0A0A8K2C8_9HYPH</name>
<sequence length="343" mass="36487">MFSWLGSSADMAIDLGTANTVVYVPGRGIVLDEPSVVAIEQRGDDQKVIAAGHEAKTMLGKTPTKIVTVQPLRDGVIADFNAAEEMIKFFIRRVNRRRLFGSPRVMICVPASATSVERRAVHEAGLSAGARRVYLISEPVAGAIGAGLPIHEPRGSMVVDIGGGTTDIAVMSMGSVIYSKSIRTAGNAMDEAIVNYARFKHHLMIGAPNAEVVKKESGSAVAKANGTHVTIKLKGRDLQRGFPAEITLGPHEIADALTLPIQQIVGGIRQALADVPPELTADIAESGIYLTGGGALLEKLDVRLQQETGVKFKIAEDPLRSVVRGTGMALERLDEMADLLIKP</sequence>
<dbReference type="PANTHER" id="PTHR42749:SF1">
    <property type="entry name" value="CELL SHAPE-DETERMINING PROTEIN MREB"/>
    <property type="match status" value="1"/>
</dbReference>
<dbReference type="PANTHER" id="PTHR42749">
    <property type="entry name" value="CELL SHAPE-DETERMINING PROTEIN MREB"/>
    <property type="match status" value="1"/>
</dbReference>
<feature type="binding site" evidence="6">
    <location>
        <begin position="211"/>
        <end position="214"/>
    </location>
    <ligand>
        <name>ATP</name>
        <dbReference type="ChEBI" id="CHEBI:30616"/>
    </ligand>
</feature>
<keyword evidence="1 6" id="KW-0963">Cytoplasm</keyword>
<dbReference type="OrthoDB" id="9768127at2"/>
<reference evidence="7 8" key="1">
    <citation type="submission" date="2014-09" db="EMBL/GenBank/DDBJ databases">
        <title>Genome sequencing of Methyloceanibacter caenitepidi Gela4.</title>
        <authorList>
            <person name="Takeuchi M."/>
            <person name="Susumu S."/>
            <person name="Kamagata Y."/>
            <person name="Oshima K."/>
            <person name="Hattori M."/>
            <person name="Iwasaki W."/>
        </authorList>
    </citation>
    <scope>NUCLEOTIDE SEQUENCE [LARGE SCALE GENOMIC DNA]</scope>
    <source>
        <strain evidence="7 8">Gela4</strain>
    </source>
</reference>
<evidence type="ECO:0000313" key="7">
    <source>
        <dbReference type="EMBL" id="BAQ17075.1"/>
    </source>
</evidence>
<dbReference type="NCBIfam" id="TIGR00904">
    <property type="entry name" value="mreB"/>
    <property type="match status" value="1"/>
</dbReference>
<feature type="binding site" evidence="6">
    <location>
        <begin position="17"/>
        <end position="19"/>
    </location>
    <ligand>
        <name>ATP</name>
        <dbReference type="ChEBI" id="CHEBI:30616"/>
    </ligand>
</feature>
<dbReference type="STRING" id="1384459.GL4_1620"/>
<keyword evidence="3 6" id="KW-0067">ATP-binding</keyword>
<dbReference type="HAMAP" id="MF_02207">
    <property type="entry name" value="MreB"/>
    <property type="match status" value="1"/>
</dbReference>
<keyword evidence="4 6" id="KW-0133">Cell shape</keyword>
<dbReference type="InterPro" id="IPR043129">
    <property type="entry name" value="ATPase_NBD"/>
</dbReference>
<comment type="subunit">
    <text evidence="6">Forms polymers.</text>
</comment>
<dbReference type="Gene3D" id="3.30.420.40">
    <property type="match status" value="2"/>
</dbReference>
<dbReference type="KEGG" id="mcg:GL4_1620"/>
<evidence type="ECO:0000256" key="5">
    <source>
        <dbReference type="ARBA" id="ARBA00023458"/>
    </source>
</evidence>
<protein>
    <recommendedName>
        <fullName evidence="6">Cell shape-determining protein MreB</fullName>
    </recommendedName>
</protein>
<dbReference type="InterPro" id="IPR056546">
    <property type="entry name" value="MreB_MamK-like"/>
</dbReference>
<dbReference type="NCBIfam" id="NF010539">
    <property type="entry name" value="PRK13927.1"/>
    <property type="match status" value="1"/>
</dbReference>
<gene>
    <name evidence="6" type="primary">mreB</name>
    <name evidence="7" type="ORF">GL4_1620</name>
</gene>
<feature type="binding site" evidence="6">
    <location>
        <begin position="293"/>
        <end position="296"/>
    </location>
    <ligand>
        <name>ATP</name>
        <dbReference type="ChEBI" id="CHEBI:30616"/>
    </ligand>
</feature>
<dbReference type="SUPFAM" id="SSF53067">
    <property type="entry name" value="Actin-like ATPase domain"/>
    <property type="match status" value="2"/>
</dbReference>
<dbReference type="GO" id="GO:0000902">
    <property type="term" value="P:cell morphogenesis"/>
    <property type="evidence" value="ECO:0007669"/>
    <property type="project" value="InterPro"/>
</dbReference>
<feature type="binding site" evidence="6">
    <location>
        <begin position="163"/>
        <end position="165"/>
    </location>
    <ligand>
        <name>ATP</name>
        <dbReference type="ChEBI" id="CHEBI:30616"/>
    </ligand>
</feature>
<evidence type="ECO:0000256" key="2">
    <source>
        <dbReference type="ARBA" id="ARBA00022741"/>
    </source>
</evidence>
<dbReference type="AlphaFoldDB" id="A0A0A8K2C8"/>
<dbReference type="EMBL" id="AP014648">
    <property type="protein sequence ID" value="BAQ17075.1"/>
    <property type="molecule type" value="Genomic_DNA"/>
</dbReference>
<dbReference type="GO" id="GO:0008360">
    <property type="term" value="P:regulation of cell shape"/>
    <property type="evidence" value="ECO:0007669"/>
    <property type="project" value="UniProtKB-UniRule"/>
</dbReference>
<dbReference type="PRINTS" id="PR01652">
    <property type="entry name" value="SHAPEPROTEIN"/>
</dbReference>
<dbReference type="GO" id="GO:0005737">
    <property type="term" value="C:cytoplasm"/>
    <property type="evidence" value="ECO:0007669"/>
    <property type="project" value="UniProtKB-SubCell"/>
</dbReference>
<comment type="subcellular location">
    <subcellularLocation>
        <location evidence="6">Cytoplasm</location>
    </subcellularLocation>
    <text evidence="6">Membrane-associated.</text>
</comment>
<comment type="function">
    <text evidence="6">Forms membrane-associated dynamic filaments that are essential for cell shape determination. Acts by regulating cell wall synthesis and cell elongation, and thus cell shape. A feedback loop between cell geometry and MreB localization may maintain elongated cell shape by targeting cell wall growth to regions of negative cell wall curvature.</text>
</comment>
<dbReference type="HOGENOM" id="CLU_052037_0_0_5"/>
<evidence type="ECO:0000256" key="3">
    <source>
        <dbReference type="ARBA" id="ARBA00022840"/>
    </source>
</evidence>
<keyword evidence="2 6" id="KW-0547">Nucleotide-binding</keyword>
<evidence type="ECO:0000313" key="8">
    <source>
        <dbReference type="Proteomes" id="UP000031643"/>
    </source>
</evidence>
<organism evidence="7 8">
    <name type="scientific">Methyloceanibacter caenitepidi</name>
    <dbReference type="NCBI Taxonomy" id="1384459"/>
    <lineage>
        <taxon>Bacteria</taxon>
        <taxon>Pseudomonadati</taxon>
        <taxon>Pseudomonadota</taxon>
        <taxon>Alphaproteobacteria</taxon>
        <taxon>Hyphomicrobiales</taxon>
        <taxon>Hyphomicrobiaceae</taxon>
        <taxon>Methyloceanibacter</taxon>
    </lineage>
</organism>
<dbReference type="Proteomes" id="UP000031643">
    <property type="component" value="Chromosome"/>
</dbReference>